<comment type="similarity">
    <text evidence="1">Belongs to the PhzF family.</text>
</comment>
<proteinExistence type="inferred from homology"/>
<keyword evidence="2" id="KW-0413">Isomerase</keyword>
<dbReference type="GO" id="GO:0016853">
    <property type="term" value="F:isomerase activity"/>
    <property type="evidence" value="ECO:0007669"/>
    <property type="project" value="UniProtKB-KW"/>
</dbReference>
<dbReference type="Proteomes" id="UP000244092">
    <property type="component" value="Unassembled WGS sequence"/>
</dbReference>
<dbReference type="SUPFAM" id="SSF54506">
    <property type="entry name" value="Diaminopimelate epimerase-like"/>
    <property type="match status" value="1"/>
</dbReference>
<dbReference type="PANTHER" id="PTHR13774">
    <property type="entry name" value="PHENAZINE BIOSYNTHESIS PROTEIN"/>
    <property type="match status" value="1"/>
</dbReference>
<dbReference type="InterPro" id="IPR003719">
    <property type="entry name" value="Phenazine_PhzF-like"/>
</dbReference>
<evidence type="ECO:0000256" key="1">
    <source>
        <dbReference type="ARBA" id="ARBA00008270"/>
    </source>
</evidence>
<sequence length="282" mass="29448">MTPLHISSFSQGGSGGNPAGVVISDQLPTPAKMQHIAADLGYSETAFAAPDGDAWKVRYYAPVGEVAFCGHATIALGAALGRQNGAGTYELHLRDDDITVDAMQVGADWHAALQSPNTWSKPMADDLLLALLSYFGLDRDDLDPAFPPTLGFGGVRHGVLALKDRAALAEMSYPFEAMQALMHDRELVTVSLLHFRAPRDIVSRNAFASGGVVEDPATGAAAAALGGALVDLNWDGLQAGGQFVIAQGQDMGMPSELTVEVSGVPGASVRVSGAARWMAFGE</sequence>
<gene>
    <name evidence="5" type="ORF">C8N31_101268</name>
</gene>
<dbReference type="GO" id="GO:0005737">
    <property type="term" value="C:cytoplasm"/>
    <property type="evidence" value="ECO:0007669"/>
    <property type="project" value="TreeGrafter"/>
</dbReference>
<dbReference type="Pfam" id="PF02567">
    <property type="entry name" value="PhzC-PhzF"/>
    <property type="match status" value="1"/>
</dbReference>
<dbReference type="PANTHER" id="PTHR13774:SF39">
    <property type="entry name" value="BIOSYNTHESIS PROTEIN, PUTATIVE-RELATED"/>
    <property type="match status" value="1"/>
</dbReference>
<name>A0A2T6CJC5_9RHOB</name>
<protein>
    <submittedName>
        <fullName evidence="5">PhzF family phenazine biosynthesis protein</fullName>
    </submittedName>
</protein>
<dbReference type="OrthoDB" id="9788221at2"/>
<dbReference type="RefSeq" id="WP_025047147.1">
    <property type="nucleotide sequence ID" value="NZ_QBKU01000001.1"/>
</dbReference>
<dbReference type="Gene3D" id="3.10.310.10">
    <property type="entry name" value="Diaminopimelate Epimerase, Chain A, domain 1"/>
    <property type="match status" value="2"/>
</dbReference>
<accession>A0A2T6CJC5</accession>
<comment type="caution">
    <text evidence="5">The sequence shown here is derived from an EMBL/GenBank/DDBJ whole genome shotgun (WGS) entry which is preliminary data.</text>
</comment>
<evidence type="ECO:0000313" key="6">
    <source>
        <dbReference type="Proteomes" id="UP000244092"/>
    </source>
</evidence>
<evidence type="ECO:0000256" key="4">
    <source>
        <dbReference type="SAM" id="MobiDB-lite"/>
    </source>
</evidence>
<dbReference type="PIRSF" id="PIRSF016184">
    <property type="entry name" value="PhzC_PhzF"/>
    <property type="match status" value="1"/>
</dbReference>
<feature type="active site" evidence="3">
    <location>
        <position position="44"/>
    </location>
</feature>
<dbReference type="AlphaFoldDB" id="A0A2T6CJC5"/>
<dbReference type="EMBL" id="QBKU01000001">
    <property type="protein sequence ID" value="PTX75612.1"/>
    <property type="molecule type" value="Genomic_DNA"/>
</dbReference>
<organism evidence="5 6">
    <name type="scientific">Sulfitobacter mediterraneus</name>
    <dbReference type="NCBI Taxonomy" id="83219"/>
    <lineage>
        <taxon>Bacteria</taxon>
        <taxon>Pseudomonadati</taxon>
        <taxon>Pseudomonadota</taxon>
        <taxon>Alphaproteobacteria</taxon>
        <taxon>Rhodobacterales</taxon>
        <taxon>Roseobacteraceae</taxon>
        <taxon>Sulfitobacter</taxon>
    </lineage>
</organism>
<evidence type="ECO:0000256" key="2">
    <source>
        <dbReference type="ARBA" id="ARBA00023235"/>
    </source>
</evidence>
<feature type="compositionally biased region" description="Polar residues" evidence="4">
    <location>
        <begin position="1"/>
        <end position="11"/>
    </location>
</feature>
<evidence type="ECO:0000256" key="3">
    <source>
        <dbReference type="PIRSR" id="PIRSR016184-1"/>
    </source>
</evidence>
<dbReference type="NCBIfam" id="TIGR00654">
    <property type="entry name" value="PhzF_family"/>
    <property type="match status" value="1"/>
</dbReference>
<reference evidence="5 6" key="1">
    <citation type="submission" date="2018-04" db="EMBL/GenBank/DDBJ databases">
        <title>Genomic Encyclopedia of Archaeal and Bacterial Type Strains, Phase II (KMG-II): from individual species to whole genera.</title>
        <authorList>
            <person name="Goeker M."/>
        </authorList>
    </citation>
    <scope>NUCLEOTIDE SEQUENCE [LARGE SCALE GENOMIC DNA]</scope>
    <source>
        <strain evidence="5 6">DSM 12244</strain>
    </source>
</reference>
<evidence type="ECO:0000313" key="5">
    <source>
        <dbReference type="EMBL" id="PTX75612.1"/>
    </source>
</evidence>
<feature type="region of interest" description="Disordered" evidence="4">
    <location>
        <begin position="1"/>
        <end position="23"/>
    </location>
</feature>